<proteinExistence type="predicted"/>
<keyword evidence="1" id="KW-0489">Methyltransferase</keyword>
<dbReference type="InterPro" id="IPR011990">
    <property type="entry name" value="TPR-like_helical_dom_sf"/>
</dbReference>
<comment type="caution">
    <text evidence="6">The sequence shown here is derived from an EMBL/GenBank/DDBJ whole genome shotgun (WGS) entry which is preliminary data.</text>
</comment>
<dbReference type="InterPro" id="IPR029063">
    <property type="entry name" value="SAM-dependent_MTases_sf"/>
</dbReference>
<dbReference type="PRINTS" id="PR00996">
    <property type="entry name" value="CHERMTFRASE"/>
</dbReference>
<dbReference type="InterPro" id="IPR050903">
    <property type="entry name" value="Bact_Chemotaxis_MeTrfase"/>
</dbReference>
<feature type="region of interest" description="Disordered" evidence="4">
    <location>
        <begin position="282"/>
        <end position="331"/>
    </location>
</feature>
<dbReference type="Gene3D" id="1.25.40.10">
    <property type="entry name" value="Tetratricopeptide repeat domain"/>
    <property type="match status" value="1"/>
</dbReference>
<dbReference type="SUPFAM" id="SSF47757">
    <property type="entry name" value="Chemotaxis receptor methyltransferase CheR, N-terminal domain"/>
    <property type="match status" value="1"/>
</dbReference>
<dbReference type="InterPro" id="IPR000780">
    <property type="entry name" value="CheR_MeTrfase"/>
</dbReference>
<evidence type="ECO:0000256" key="4">
    <source>
        <dbReference type="SAM" id="MobiDB-lite"/>
    </source>
</evidence>
<evidence type="ECO:0000259" key="5">
    <source>
        <dbReference type="PROSITE" id="PS50123"/>
    </source>
</evidence>
<dbReference type="PROSITE" id="PS50123">
    <property type="entry name" value="CHER"/>
    <property type="match status" value="1"/>
</dbReference>
<keyword evidence="3" id="KW-0949">S-adenosyl-L-methionine</keyword>
<evidence type="ECO:0000256" key="1">
    <source>
        <dbReference type="ARBA" id="ARBA00022603"/>
    </source>
</evidence>
<reference evidence="6 7" key="1">
    <citation type="journal article" date="2020" name="Syst. Appl. Microbiol.">
        <title>Alienimonas chondri sp. nov., a novel planctomycete isolated from the biofilm of the red alga Chondrus crispus.</title>
        <authorList>
            <person name="Vitorino I."/>
            <person name="Albuquerque L."/>
            <person name="Wiegand S."/>
            <person name="Kallscheuer N."/>
            <person name="da Costa M.S."/>
            <person name="Lobo-da-Cunha A."/>
            <person name="Jogler C."/>
            <person name="Lage O.M."/>
        </authorList>
    </citation>
    <scope>NUCLEOTIDE SEQUENCE [LARGE SCALE GENOMIC DNA]</scope>
    <source>
        <strain evidence="6 7">LzC2</strain>
    </source>
</reference>
<sequence>MNGLDRRDVRALLSDISARTGLDFHDRHVDQLRETIERAMREAQCSSISAFRRTLQSTVGAFDDLVGKLTVGETYFFRDTRQFEFVRDRIFPDLLSRKRSGGSPRLWSAGCSSGEEAYSLAILLQDADPAGEGRVLATDLSRPALRRAREARYREWSLRGEWRAVAMRYLSLEDGVYALDPRIRRRAVFEYLNLSADRYPSLATDTWGLDLIFCRNVLIYFDRQTTARVCRQFYECLVPGGWLVLGASDPLAAAFAGFEVIEAPAGLVYRRPHMAIPAASVPPPRFEAPGRSPTAACEPTALNSSSGESGSTEFKHAGRKQAGATKGGRRSVGAETLHAARAAMEAGDYASAVTLTREYLADGPAAPERPDAVEAGVLHVRALTFQSIEEAEQACSALVRQHRLSQELLYLHAILFIDLGRSAEALEQLRRALFLDRSAAIAHFTQGAVFRRLGRAEEARRAFRNAQRYAAALPADETLPLGDGETAGRLLESAHQQLRLLGETGAGETAAGEAGAVK</sequence>
<accession>A0ABX1VA79</accession>
<evidence type="ECO:0000313" key="6">
    <source>
        <dbReference type="EMBL" id="NNJ25002.1"/>
    </source>
</evidence>
<evidence type="ECO:0000256" key="2">
    <source>
        <dbReference type="ARBA" id="ARBA00022679"/>
    </source>
</evidence>
<keyword evidence="7" id="KW-1185">Reference proteome</keyword>
<protein>
    <recommendedName>
        <fullName evidence="5">CheR-type methyltransferase domain-containing protein</fullName>
    </recommendedName>
</protein>
<dbReference type="SUPFAM" id="SSF48452">
    <property type="entry name" value="TPR-like"/>
    <property type="match status" value="1"/>
</dbReference>
<feature type="compositionally biased region" description="Polar residues" evidence="4">
    <location>
        <begin position="301"/>
        <end position="312"/>
    </location>
</feature>
<dbReference type="EMBL" id="WTPX01000022">
    <property type="protein sequence ID" value="NNJ25002.1"/>
    <property type="molecule type" value="Genomic_DNA"/>
</dbReference>
<dbReference type="Pfam" id="PF01739">
    <property type="entry name" value="CheR"/>
    <property type="match status" value="1"/>
</dbReference>
<gene>
    <name evidence="6" type="ORF">LzC2_10640</name>
</gene>
<dbReference type="SMART" id="SM00138">
    <property type="entry name" value="MeTrc"/>
    <property type="match status" value="1"/>
</dbReference>
<evidence type="ECO:0000256" key="3">
    <source>
        <dbReference type="ARBA" id="ARBA00022691"/>
    </source>
</evidence>
<dbReference type="InterPro" id="IPR022642">
    <property type="entry name" value="CheR_C"/>
</dbReference>
<name>A0ABX1VA79_9PLAN</name>
<dbReference type="Proteomes" id="UP000609651">
    <property type="component" value="Unassembled WGS sequence"/>
</dbReference>
<organism evidence="6 7">
    <name type="scientific">Alienimonas chondri</name>
    <dbReference type="NCBI Taxonomy" id="2681879"/>
    <lineage>
        <taxon>Bacteria</taxon>
        <taxon>Pseudomonadati</taxon>
        <taxon>Planctomycetota</taxon>
        <taxon>Planctomycetia</taxon>
        <taxon>Planctomycetales</taxon>
        <taxon>Planctomycetaceae</taxon>
        <taxon>Alienimonas</taxon>
    </lineage>
</organism>
<keyword evidence="2" id="KW-0808">Transferase</keyword>
<evidence type="ECO:0000313" key="7">
    <source>
        <dbReference type="Proteomes" id="UP000609651"/>
    </source>
</evidence>
<feature type="domain" description="CheR-type methyltransferase" evidence="5">
    <location>
        <begin position="1"/>
        <end position="274"/>
    </location>
</feature>
<dbReference type="PANTHER" id="PTHR24422">
    <property type="entry name" value="CHEMOTAXIS PROTEIN METHYLTRANSFERASE"/>
    <property type="match status" value="1"/>
</dbReference>
<dbReference type="SUPFAM" id="SSF53335">
    <property type="entry name" value="S-adenosyl-L-methionine-dependent methyltransferases"/>
    <property type="match status" value="1"/>
</dbReference>
<dbReference type="Gene3D" id="3.40.50.150">
    <property type="entry name" value="Vaccinia Virus protein VP39"/>
    <property type="match status" value="1"/>
</dbReference>
<dbReference type="RefSeq" id="WP_171184538.1">
    <property type="nucleotide sequence ID" value="NZ_WTPX01000022.1"/>
</dbReference>
<dbReference type="PANTHER" id="PTHR24422:SF19">
    <property type="entry name" value="CHEMOTAXIS PROTEIN METHYLTRANSFERASE"/>
    <property type="match status" value="1"/>
</dbReference>